<organism evidence="2 3">
    <name type="scientific">Kineosporia babensis</name>
    <dbReference type="NCBI Taxonomy" id="499548"/>
    <lineage>
        <taxon>Bacteria</taxon>
        <taxon>Bacillati</taxon>
        <taxon>Actinomycetota</taxon>
        <taxon>Actinomycetes</taxon>
        <taxon>Kineosporiales</taxon>
        <taxon>Kineosporiaceae</taxon>
        <taxon>Kineosporia</taxon>
    </lineage>
</organism>
<comment type="caution">
    <text evidence="2">The sequence shown here is derived from an EMBL/GenBank/DDBJ whole genome shotgun (WGS) entry which is preliminary data.</text>
</comment>
<dbReference type="AlphaFoldDB" id="A0A9X1SSB5"/>
<proteinExistence type="predicted"/>
<keyword evidence="3" id="KW-1185">Reference proteome</keyword>
<dbReference type="EMBL" id="JAJOMB010000002">
    <property type="protein sequence ID" value="MCD5310121.1"/>
    <property type="molecule type" value="Genomic_DNA"/>
</dbReference>
<dbReference type="InterPro" id="IPR000182">
    <property type="entry name" value="GNAT_dom"/>
</dbReference>
<accession>A0A9X1SSB5</accession>
<evidence type="ECO:0000259" key="1">
    <source>
        <dbReference type="Pfam" id="PF00583"/>
    </source>
</evidence>
<dbReference type="Proteomes" id="UP001138997">
    <property type="component" value="Unassembled WGS sequence"/>
</dbReference>
<dbReference type="Gene3D" id="3.40.630.30">
    <property type="match status" value="1"/>
</dbReference>
<dbReference type="CDD" id="cd04301">
    <property type="entry name" value="NAT_SF"/>
    <property type="match status" value="1"/>
</dbReference>
<name>A0A9X1SSB5_9ACTN</name>
<feature type="domain" description="N-acetyltransferase" evidence="1">
    <location>
        <begin position="91"/>
        <end position="130"/>
    </location>
</feature>
<dbReference type="InterPro" id="IPR016181">
    <property type="entry name" value="Acyl_CoA_acyltransferase"/>
</dbReference>
<dbReference type="GO" id="GO:0016747">
    <property type="term" value="F:acyltransferase activity, transferring groups other than amino-acyl groups"/>
    <property type="evidence" value="ECO:0007669"/>
    <property type="project" value="InterPro"/>
</dbReference>
<reference evidence="2" key="1">
    <citation type="submission" date="2021-11" db="EMBL/GenBank/DDBJ databases">
        <title>Streptomyces corallinus and Kineosporia corallina sp. nov., two new coral-derived marine actinobacteria.</title>
        <authorList>
            <person name="Buangrab K."/>
            <person name="Sutthacheep M."/>
            <person name="Yeemin T."/>
            <person name="Harunari E."/>
            <person name="Igarashi Y."/>
            <person name="Sripreechasak P."/>
            <person name="Kanchanasin P."/>
            <person name="Tanasupawat S."/>
            <person name="Phongsopitanun W."/>
        </authorList>
    </citation>
    <scope>NUCLEOTIDE SEQUENCE</scope>
    <source>
        <strain evidence="2">JCM 31032</strain>
    </source>
</reference>
<gene>
    <name evidence="2" type="ORF">LR394_04385</name>
</gene>
<protein>
    <submittedName>
        <fullName evidence="2">GNAT family N-acetyltransferase</fullName>
    </submittedName>
</protein>
<dbReference type="SUPFAM" id="SSF55729">
    <property type="entry name" value="Acyl-CoA N-acyltransferases (Nat)"/>
    <property type="match status" value="1"/>
</dbReference>
<dbReference type="Pfam" id="PF00583">
    <property type="entry name" value="Acetyltransf_1"/>
    <property type="match status" value="1"/>
</dbReference>
<dbReference type="RefSeq" id="WP_231439049.1">
    <property type="nucleotide sequence ID" value="NZ_JAJOMB010000002.1"/>
</dbReference>
<evidence type="ECO:0000313" key="2">
    <source>
        <dbReference type="EMBL" id="MCD5310121.1"/>
    </source>
</evidence>
<sequence>MSGRLEDDDGGYWSLYENAFDDLRSLAVQRHLMLRAEFDELMQDKRVTKYAIRDPELGRAAALAAVTTNLDAVHLISPEYFQRRWPNLYEQQRIWYVSFVAVDPAYQGTGAMTQLIEMVCRDAEGAAGLICLDICEHATRARLAGVLEQLTDNFLPGVQRVRLDAQVFWGYEFPEPKTA</sequence>
<evidence type="ECO:0000313" key="3">
    <source>
        <dbReference type="Proteomes" id="UP001138997"/>
    </source>
</evidence>